<keyword evidence="2" id="KW-0520">NAD</keyword>
<dbReference type="PANTHER" id="PTHR11085:SF4">
    <property type="entry name" value="NAD-DEPENDENT PROTEIN DEACYLASE"/>
    <property type="match status" value="1"/>
</dbReference>
<sequence>VSTELKKIIDESKRIVFFTGAGISTESGIPDFRGPSGFWKTNKPIYFQDFIESEEIRKKSWERNASAKELILNVKPNVGHKALAEIINTKPHSHLITQNVDNLHQASGVSNEKITELHGNSTYAKCLDCGIRYELEPIHKDFSEKGKIPYCEDCGGIIKTATISFGQPMPEKEMKIAQDKTARCDLFIAIGTSLVVYPAAGFPKLAKEVGSKLVIINNEPTDLDPIADLVIHEQIGSVFSGFIT</sequence>
<keyword evidence="1" id="KW-0808">Transferase</keyword>
<dbReference type="PANTHER" id="PTHR11085">
    <property type="entry name" value="NAD-DEPENDENT PROTEIN DEACYLASE SIRTUIN-5, MITOCHONDRIAL-RELATED"/>
    <property type="match status" value="1"/>
</dbReference>
<organism evidence="4">
    <name type="scientific">marine metagenome</name>
    <dbReference type="NCBI Taxonomy" id="408172"/>
    <lineage>
        <taxon>unclassified sequences</taxon>
        <taxon>metagenomes</taxon>
        <taxon>ecological metagenomes</taxon>
    </lineage>
</organism>
<evidence type="ECO:0000256" key="2">
    <source>
        <dbReference type="ARBA" id="ARBA00023027"/>
    </source>
</evidence>
<evidence type="ECO:0000313" key="4">
    <source>
        <dbReference type="EMBL" id="SVA35448.1"/>
    </source>
</evidence>
<evidence type="ECO:0000256" key="1">
    <source>
        <dbReference type="ARBA" id="ARBA00022679"/>
    </source>
</evidence>
<accession>A0A381V6P5</accession>
<dbReference type="GO" id="GO:0017136">
    <property type="term" value="F:histone deacetylase activity, NAD-dependent"/>
    <property type="evidence" value="ECO:0007669"/>
    <property type="project" value="TreeGrafter"/>
</dbReference>
<dbReference type="CDD" id="cd01407">
    <property type="entry name" value="SIR2-fam"/>
    <property type="match status" value="1"/>
</dbReference>
<dbReference type="InterPro" id="IPR050134">
    <property type="entry name" value="NAD-dep_sirtuin_deacylases"/>
</dbReference>
<dbReference type="InterPro" id="IPR026591">
    <property type="entry name" value="Sirtuin_cat_small_dom_sf"/>
</dbReference>
<evidence type="ECO:0000259" key="3">
    <source>
        <dbReference type="PROSITE" id="PS50305"/>
    </source>
</evidence>
<protein>
    <recommendedName>
        <fullName evidence="3">Deacetylase sirtuin-type domain-containing protein</fullName>
    </recommendedName>
</protein>
<dbReference type="Pfam" id="PF02146">
    <property type="entry name" value="SIR2"/>
    <property type="match status" value="1"/>
</dbReference>
<dbReference type="InterPro" id="IPR026590">
    <property type="entry name" value="Ssirtuin_cat_dom"/>
</dbReference>
<reference evidence="4" key="1">
    <citation type="submission" date="2018-05" db="EMBL/GenBank/DDBJ databases">
        <authorList>
            <person name="Lanie J.A."/>
            <person name="Ng W.-L."/>
            <person name="Kazmierczak K.M."/>
            <person name="Andrzejewski T.M."/>
            <person name="Davidsen T.M."/>
            <person name="Wayne K.J."/>
            <person name="Tettelin H."/>
            <person name="Glass J.I."/>
            <person name="Rusch D."/>
            <person name="Podicherti R."/>
            <person name="Tsui H.-C.T."/>
            <person name="Winkler M.E."/>
        </authorList>
    </citation>
    <scope>NUCLEOTIDE SEQUENCE</scope>
</reference>
<dbReference type="GO" id="GO:0070403">
    <property type="term" value="F:NAD+ binding"/>
    <property type="evidence" value="ECO:0007669"/>
    <property type="project" value="InterPro"/>
</dbReference>
<feature type="domain" description="Deacetylase sirtuin-type" evidence="3">
    <location>
        <begin position="1"/>
        <end position="244"/>
    </location>
</feature>
<dbReference type="Gene3D" id="3.40.50.1220">
    <property type="entry name" value="TPP-binding domain"/>
    <property type="match status" value="1"/>
</dbReference>
<name>A0A381V6P5_9ZZZZ</name>
<dbReference type="PROSITE" id="PS50305">
    <property type="entry name" value="SIRTUIN"/>
    <property type="match status" value="1"/>
</dbReference>
<feature type="non-terminal residue" evidence="4">
    <location>
        <position position="1"/>
    </location>
</feature>
<dbReference type="EMBL" id="UINC01007867">
    <property type="protein sequence ID" value="SVA35448.1"/>
    <property type="molecule type" value="Genomic_DNA"/>
</dbReference>
<dbReference type="SUPFAM" id="SSF52467">
    <property type="entry name" value="DHS-like NAD/FAD-binding domain"/>
    <property type="match status" value="1"/>
</dbReference>
<dbReference type="InterPro" id="IPR003000">
    <property type="entry name" value="Sirtuin"/>
</dbReference>
<dbReference type="AlphaFoldDB" id="A0A381V6P5"/>
<gene>
    <name evidence="4" type="ORF">METZ01_LOCUS88302</name>
</gene>
<proteinExistence type="predicted"/>
<dbReference type="Gene3D" id="3.30.1600.10">
    <property type="entry name" value="SIR2/SIRT2 'Small Domain"/>
    <property type="match status" value="1"/>
</dbReference>
<dbReference type="InterPro" id="IPR029035">
    <property type="entry name" value="DHS-like_NAD/FAD-binding_dom"/>
</dbReference>